<dbReference type="EC" id="1.6.99.3" evidence="9"/>
<dbReference type="InterPro" id="IPR050260">
    <property type="entry name" value="FAD-bd_OxRdtase"/>
</dbReference>
<feature type="domain" description="Pyridine nucleotide-disulphide oxidoreductase dimerisation" evidence="7">
    <location>
        <begin position="345"/>
        <end position="445"/>
    </location>
</feature>
<comment type="cofactor">
    <cofactor evidence="1">
        <name>FAD</name>
        <dbReference type="ChEBI" id="CHEBI:57692"/>
    </cofactor>
</comment>
<evidence type="ECO:0000256" key="3">
    <source>
        <dbReference type="ARBA" id="ARBA00022630"/>
    </source>
</evidence>
<dbReference type="PRINTS" id="PR00469">
    <property type="entry name" value="PNDRDTASEII"/>
</dbReference>
<dbReference type="AlphaFoldDB" id="A0A086ZGL0"/>
<dbReference type="STRING" id="1437606.BBOH_0926"/>
<evidence type="ECO:0000256" key="1">
    <source>
        <dbReference type="ARBA" id="ARBA00001974"/>
    </source>
</evidence>
<comment type="similarity">
    <text evidence="2">Belongs to the class-III pyridine nucleotide-disulfide oxidoreductase family.</text>
</comment>
<evidence type="ECO:0000256" key="5">
    <source>
        <dbReference type="ARBA" id="ARBA00023002"/>
    </source>
</evidence>
<evidence type="ECO:0000256" key="4">
    <source>
        <dbReference type="ARBA" id="ARBA00022827"/>
    </source>
</evidence>
<evidence type="ECO:0000313" key="9">
    <source>
        <dbReference type="EMBL" id="KFI45660.1"/>
    </source>
</evidence>
<dbReference type="RefSeq" id="WP_033521350.1">
    <property type="nucleotide sequence ID" value="NZ_JDUS01000006.1"/>
</dbReference>
<dbReference type="InterPro" id="IPR004099">
    <property type="entry name" value="Pyr_nucl-diS_OxRdtase_dimer"/>
</dbReference>
<keyword evidence="4" id="KW-0274">FAD</keyword>
<dbReference type="SUPFAM" id="SSF55424">
    <property type="entry name" value="FAD/NAD-linked reductases, dimerisation (C-terminal) domain"/>
    <property type="match status" value="1"/>
</dbReference>
<evidence type="ECO:0000256" key="2">
    <source>
        <dbReference type="ARBA" id="ARBA00009130"/>
    </source>
</evidence>
<dbReference type="InterPro" id="IPR016156">
    <property type="entry name" value="FAD/NAD-linked_Rdtase_dimer_sf"/>
</dbReference>
<dbReference type="SUPFAM" id="SSF51905">
    <property type="entry name" value="FAD/NAD(P)-binding domain"/>
    <property type="match status" value="1"/>
</dbReference>
<reference evidence="9 10" key="1">
    <citation type="submission" date="2014-03" db="EMBL/GenBank/DDBJ databases">
        <title>Genomics of Bifidobacteria.</title>
        <authorList>
            <person name="Ventura M."/>
            <person name="Milani C."/>
            <person name="Lugli G.A."/>
        </authorList>
    </citation>
    <scope>NUCLEOTIDE SEQUENCE [LARGE SCALE GENOMIC DNA]</scope>
    <source>
        <strain evidence="9 10">DSM 22767</strain>
    </source>
</reference>
<dbReference type="PANTHER" id="PTHR43429">
    <property type="entry name" value="PYRIDINE NUCLEOTIDE-DISULFIDE OXIDOREDUCTASE DOMAIN-CONTAINING"/>
    <property type="match status" value="1"/>
</dbReference>
<keyword evidence="5 9" id="KW-0560">Oxidoreductase</keyword>
<dbReference type="Gene3D" id="3.50.50.60">
    <property type="entry name" value="FAD/NAD(P)-binding domain"/>
    <property type="match status" value="2"/>
</dbReference>
<keyword evidence="6" id="KW-0676">Redox-active center</keyword>
<dbReference type="PRINTS" id="PR00368">
    <property type="entry name" value="FADPNR"/>
</dbReference>
<dbReference type="InterPro" id="IPR023753">
    <property type="entry name" value="FAD/NAD-binding_dom"/>
</dbReference>
<organism evidence="9 10">
    <name type="scientific">Bifidobacterium bohemicum DSM 22767</name>
    <dbReference type="NCBI Taxonomy" id="1437606"/>
    <lineage>
        <taxon>Bacteria</taxon>
        <taxon>Bacillati</taxon>
        <taxon>Actinomycetota</taxon>
        <taxon>Actinomycetes</taxon>
        <taxon>Bifidobacteriales</taxon>
        <taxon>Bifidobacteriaceae</taxon>
        <taxon>Bifidobacterium</taxon>
    </lineage>
</organism>
<protein>
    <submittedName>
        <fullName evidence="9">NADH oxidoreductase</fullName>
        <ecNumber evidence="9">1.6.99.3</ecNumber>
    </submittedName>
</protein>
<keyword evidence="3" id="KW-0285">Flavoprotein</keyword>
<dbReference type="Gene3D" id="3.30.390.30">
    <property type="match status" value="1"/>
</dbReference>
<evidence type="ECO:0000259" key="7">
    <source>
        <dbReference type="Pfam" id="PF02852"/>
    </source>
</evidence>
<dbReference type="OrthoDB" id="9802028at2"/>
<comment type="caution">
    <text evidence="9">The sequence shown here is derived from an EMBL/GenBank/DDBJ whole genome shotgun (WGS) entry which is preliminary data.</text>
</comment>
<name>A0A086ZGL0_9BIFI</name>
<dbReference type="Proteomes" id="UP000029096">
    <property type="component" value="Unassembled WGS sequence"/>
</dbReference>
<sequence>MTTVAVIGCTHAGTFAIKSILEQHPDWQVEVFERNDTISFLSCGIALWVGEHVSDPKRMFYSSPEELTEAGAHMHMRHEVTNVDIKRMTLTAKDLTNGTERRHGFDKLVITTGSVPAKPSIQGLDELMASGHVMLCKDYEDGKRIVDRSKRIKSVIVVGGGYIGSELAEQFSTRGIKTTLVDALPHVLDHNYDSVVTDAANKAFEEHDVTLAMGQKVIAFRSATGSDGVEDSGVTVVTELGEYTADFAIMGVGLVPNTRLVSSQLNTLGYGAIIVDEYMRASNPEGEILENVFAAGDCATTRFNPTGTNEYQPFATNAIHQAGLIGANIEHPTVAYMGTQATSAVQLYDLSMASTGMTLDLALRRHKDVTATTIEEDYRPDFMLSTTPVRATLVWEKGSGRILGAQFASRHDISMAANAVSIAIQAGFTIDQLAGTDMLFQPNFDQPINFINSLAMAAVSERNGQ</sequence>
<feature type="domain" description="FAD/NAD(P)-binding" evidence="8">
    <location>
        <begin position="3"/>
        <end position="321"/>
    </location>
</feature>
<gene>
    <name evidence="9" type="ORF">BBOH_0926</name>
</gene>
<dbReference type="Pfam" id="PF07992">
    <property type="entry name" value="Pyr_redox_2"/>
    <property type="match status" value="1"/>
</dbReference>
<evidence type="ECO:0000313" key="10">
    <source>
        <dbReference type="Proteomes" id="UP000029096"/>
    </source>
</evidence>
<evidence type="ECO:0000256" key="6">
    <source>
        <dbReference type="ARBA" id="ARBA00023284"/>
    </source>
</evidence>
<dbReference type="InterPro" id="IPR036188">
    <property type="entry name" value="FAD/NAD-bd_sf"/>
</dbReference>
<dbReference type="PANTHER" id="PTHR43429:SF1">
    <property type="entry name" value="NAD(P)H SULFUR OXIDOREDUCTASE (COA-DEPENDENT)"/>
    <property type="match status" value="1"/>
</dbReference>
<keyword evidence="10" id="KW-1185">Reference proteome</keyword>
<proteinExistence type="inferred from homology"/>
<accession>A0A086ZGL0</accession>
<dbReference type="Pfam" id="PF02852">
    <property type="entry name" value="Pyr_redox_dim"/>
    <property type="match status" value="1"/>
</dbReference>
<dbReference type="EMBL" id="JGYP01000002">
    <property type="protein sequence ID" value="KFI45660.1"/>
    <property type="molecule type" value="Genomic_DNA"/>
</dbReference>
<dbReference type="GO" id="GO:0016491">
    <property type="term" value="F:oxidoreductase activity"/>
    <property type="evidence" value="ECO:0007669"/>
    <property type="project" value="UniProtKB-KW"/>
</dbReference>
<dbReference type="eggNOG" id="COG0446">
    <property type="taxonomic scope" value="Bacteria"/>
</dbReference>
<evidence type="ECO:0000259" key="8">
    <source>
        <dbReference type="Pfam" id="PF07992"/>
    </source>
</evidence>